<feature type="compositionally biased region" description="Polar residues" evidence="1">
    <location>
        <begin position="44"/>
        <end position="64"/>
    </location>
</feature>
<dbReference type="EMBL" id="BPQM01000130">
    <property type="protein sequence ID" value="GJD81220.1"/>
    <property type="molecule type" value="Genomic_DNA"/>
</dbReference>
<organism evidence="2 3">
    <name type="scientific">Methylobacterium gregans</name>
    <dbReference type="NCBI Taxonomy" id="374424"/>
    <lineage>
        <taxon>Bacteria</taxon>
        <taxon>Pseudomonadati</taxon>
        <taxon>Pseudomonadota</taxon>
        <taxon>Alphaproteobacteria</taxon>
        <taxon>Hyphomicrobiales</taxon>
        <taxon>Methylobacteriaceae</taxon>
        <taxon>Methylobacterium</taxon>
    </lineage>
</organism>
<evidence type="ECO:0000313" key="3">
    <source>
        <dbReference type="Proteomes" id="UP001055108"/>
    </source>
</evidence>
<gene>
    <name evidence="2" type="ORF">NBEOAGPD_4466</name>
</gene>
<proteinExistence type="predicted"/>
<feature type="compositionally biased region" description="Basic residues" evidence="1">
    <location>
        <begin position="70"/>
        <end position="81"/>
    </location>
</feature>
<feature type="region of interest" description="Disordered" evidence="1">
    <location>
        <begin position="43"/>
        <end position="91"/>
    </location>
</feature>
<evidence type="ECO:0000256" key="1">
    <source>
        <dbReference type="SAM" id="MobiDB-lite"/>
    </source>
</evidence>
<comment type="caution">
    <text evidence="2">The sequence shown here is derived from an EMBL/GenBank/DDBJ whole genome shotgun (WGS) entry which is preliminary data.</text>
</comment>
<evidence type="ECO:0000313" key="2">
    <source>
        <dbReference type="EMBL" id="GJD81220.1"/>
    </source>
</evidence>
<keyword evidence="3" id="KW-1185">Reference proteome</keyword>
<sequence length="427" mass="47809">MKNMLYAAAAPSNANVISLAEVRAHKPDVLIDVRRDLSLVKFQGGTSANPENASRSNGLESATSPIVPRSAKRARVPHAPRRNGATSAPSDAQVGRAELVAYIEGKTDRTLKKLFPKTAKEHRTIRDKTRRKNAKFSLDRSLHEFSAFLLELGSCPDDSFSVDRIDVLNLRYEPGNIRWASPRAQANNRANNVRITWRGESRTLADWARRTEIAYETLKKRWQRRTEGDQLFRGSKVLKYRVDEVIAPPVLTTACVVEAASKVTNPPPIAGPSCVGVSVPEQPKIGSDGWPEGIQGMRWDAGYQRFVSELKRRNGRANFTKAEFFAWIVGCQVNAARRGILARYPYIFFRDQLSAEDLMQLDSVARHDSCVKAFFQLTPYLKCALLQYVKERPADFNMALLRGLQISKPCIDPHDAVSIFPKEGSND</sequence>
<reference evidence="2" key="1">
    <citation type="journal article" date="2016" name="Front. Microbiol.">
        <title>Genome Sequence of the Piezophilic, Mesophilic Sulfate-Reducing Bacterium Desulfovibrio indicus J2T.</title>
        <authorList>
            <person name="Cao J."/>
            <person name="Maignien L."/>
            <person name="Shao Z."/>
            <person name="Alain K."/>
            <person name="Jebbar M."/>
        </authorList>
    </citation>
    <scope>NUCLEOTIDE SEQUENCE</scope>
    <source>
        <strain evidence="2">NBRC 103626</strain>
    </source>
</reference>
<dbReference type="Proteomes" id="UP001055108">
    <property type="component" value="Unassembled WGS sequence"/>
</dbReference>
<protein>
    <submittedName>
        <fullName evidence="2">Uncharacterized protein</fullName>
    </submittedName>
</protein>
<reference evidence="2" key="2">
    <citation type="submission" date="2021-08" db="EMBL/GenBank/DDBJ databases">
        <authorList>
            <person name="Tani A."/>
            <person name="Ola A."/>
            <person name="Ogura Y."/>
            <person name="Katsura K."/>
            <person name="Hayashi T."/>
        </authorList>
    </citation>
    <scope>NUCLEOTIDE SEQUENCE</scope>
    <source>
        <strain evidence="2">NBRC 103626</strain>
    </source>
</reference>
<dbReference type="AlphaFoldDB" id="A0AA37HSV7"/>
<name>A0AA37HSV7_9HYPH</name>
<accession>A0AA37HSV7</accession>